<comment type="caution">
    <text evidence="3">The sequence shown here is derived from an EMBL/GenBank/DDBJ whole genome shotgun (WGS) entry which is preliminary data.</text>
</comment>
<name>A0A9P5CJ79_CRYP1</name>
<feature type="compositionally biased region" description="Basic and acidic residues" evidence="1">
    <location>
        <begin position="70"/>
        <end position="97"/>
    </location>
</feature>
<evidence type="ECO:0000313" key="3">
    <source>
        <dbReference type="EMBL" id="KAF3759977.1"/>
    </source>
</evidence>
<organism evidence="3 4">
    <name type="scientific">Cryphonectria parasitica (strain ATCC 38755 / EP155)</name>
    <dbReference type="NCBI Taxonomy" id="660469"/>
    <lineage>
        <taxon>Eukaryota</taxon>
        <taxon>Fungi</taxon>
        <taxon>Dikarya</taxon>
        <taxon>Ascomycota</taxon>
        <taxon>Pezizomycotina</taxon>
        <taxon>Sordariomycetes</taxon>
        <taxon>Sordariomycetidae</taxon>
        <taxon>Diaporthales</taxon>
        <taxon>Cryphonectriaceae</taxon>
        <taxon>Cryphonectria-Endothia species complex</taxon>
        <taxon>Cryphonectria</taxon>
    </lineage>
</organism>
<dbReference type="EMBL" id="MU032354">
    <property type="protein sequence ID" value="KAF3759977.1"/>
    <property type="molecule type" value="Genomic_DNA"/>
</dbReference>
<protein>
    <submittedName>
        <fullName evidence="3">Uncharacterized protein</fullName>
    </submittedName>
</protein>
<keyword evidence="4" id="KW-1185">Reference proteome</keyword>
<sequence>MRPETLIVVLAAVASARPVPTPSSVHDVIVPRELQYADIKAASGTPTWRHWPKNSYDRDEDHYSRHRRGEPHFHDGRMPHDHHGSHRHDERHPDLPHDHHKGGPQSDVVDNVLDFISHHARSVPEVSSRIMNGIVEFLSHETRAYLDETDDDAAAFHRDHHSPVIFKKTLN</sequence>
<gene>
    <name evidence="3" type="ORF">M406DRAFT_324867</name>
</gene>
<accession>A0A9P5CJ79</accession>
<feature type="region of interest" description="Disordered" evidence="1">
    <location>
        <begin position="47"/>
        <end position="105"/>
    </location>
</feature>
<evidence type="ECO:0000256" key="1">
    <source>
        <dbReference type="SAM" id="MobiDB-lite"/>
    </source>
</evidence>
<dbReference type="AlphaFoldDB" id="A0A9P5CJ79"/>
<evidence type="ECO:0000313" key="4">
    <source>
        <dbReference type="Proteomes" id="UP000803844"/>
    </source>
</evidence>
<dbReference type="Proteomes" id="UP000803844">
    <property type="component" value="Unassembled WGS sequence"/>
</dbReference>
<reference evidence="3" key="1">
    <citation type="journal article" date="2020" name="Phytopathology">
        <title>Genome sequence of the chestnut blight fungus Cryphonectria parasitica EP155: A fundamental resource for an archetypical invasive plant pathogen.</title>
        <authorList>
            <person name="Crouch J.A."/>
            <person name="Dawe A."/>
            <person name="Aerts A."/>
            <person name="Barry K."/>
            <person name="Churchill A.C.L."/>
            <person name="Grimwood J."/>
            <person name="Hillman B."/>
            <person name="Milgroom M.G."/>
            <person name="Pangilinan J."/>
            <person name="Smith M."/>
            <person name="Salamov A."/>
            <person name="Schmutz J."/>
            <person name="Yadav J."/>
            <person name="Grigoriev I.V."/>
            <person name="Nuss D."/>
        </authorList>
    </citation>
    <scope>NUCLEOTIDE SEQUENCE</scope>
    <source>
        <strain evidence="3">EP155</strain>
    </source>
</reference>
<feature type="signal peptide" evidence="2">
    <location>
        <begin position="1"/>
        <end position="16"/>
    </location>
</feature>
<dbReference type="RefSeq" id="XP_040770956.1">
    <property type="nucleotide sequence ID" value="XM_040919919.1"/>
</dbReference>
<keyword evidence="2" id="KW-0732">Signal</keyword>
<dbReference type="OrthoDB" id="10632986at2759"/>
<dbReference type="GeneID" id="63837048"/>
<evidence type="ECO:0000256" key="2">
    <source>
        <dbReference type="SAM" id="SignalP"/>
    </source>
</evidence>
<feature type="chain" id="PRO_5040339076" evidence="2">
    <location>
        <begin position="17"/>
        <end position="171"/>
    </location>
</feature>
<proteinExistence type="predicted"/>